<comment type="caution">
    <text evidence="2">The sequence shown here is derived from an EMBL/GenBank/DDBJ whole genome shotgun (WGS) entry which is preliminary data.</text>
</comment>
<reference evidence="2 3" key="1">
    <citation type="journal article" date="2015" name="Genome Biol.">
        <title>Comparative genomics of Steinernema reveals deeply conserved gene regulatory networks.</title>
        <authorList>
            <person name="Dillman A.R."/>
            <person name="Macchietto M."/>
            <person name="Porter C.F."/>
            <person name="Rogers A."/>
            <person name="Williams B."/>
            <person name="Antoshechkin I."/>
            <person name="Lee M.M."/>
            <person name="Goodwin Z."/>
            <person name="Lu X."/>
            <person name="Lewis E.E."/>
            <person name="Goodrich-Blair H."/>
            <person name="Stock S.P."/>
            <person name="Adams B.J."/>
            <person name="Sternberg P.W."/>
            <person name="Mortazavi A."/>
        </authorList>
    </citation>
    <scope>NUCLEOTIDE SEQUENCE [LARGE SCALE GENOMIC DNA]</scope>
    <source>
        <strain evidence="2 3">ALL</strain>
    </source>
</reference>
<keyword evidence="3" id="KW-1185">Reference proteome</keyword>
<feature type="region of interest" description="Disordered" evidence="1">
    <location>
        <begin position="1"/>
        <end position="27"/>
    </location>
</feature>
<sequence>MTIHPKPGVYTSSESGGSEDDELEHLQQTPLYVIPKREPEVFVCGESAMHNREKMQRMGQLKKCPVQINSHRNFPCQKEPKWLTEKQQAARQAGFEEQMNHQLQTLSFNPNSPSSASSPGMIPKDCSAFILTPSSRRILTITKPVEASEGNPKLHRPSQIPAPLRLFGAQEIHGPPSSPSTCASTPPSTPGLNSLNQRDRLASDGTRKKKHRAGRAVAERTLRAKKCETEGRPKERRR</sequence>
<feature type="compositionally biased region" description="Basic and acidic residues" evidence="1">
    <location>
        <begin position="197"/>
        <end position="206"/>
    </location>
</feature>
<gene>
    <name evidence="2" type="ORF">L596_000348</name>
</gene>
<protein>
    <submittedName>
        <fullName evidence="2">Uncharacterized protein</fullName>
    </submittedName>
</protein>
<evidence type="ECO:0000313" key="2">
    <source>
        <dbReference type="EMBL" id="TMS32520.1"/>
    </source>
</evidence>
<dbReference type="Proteomes" id="UP000298663">
    <property type="component" value="Unassembled WGS sequence"/>
</dbReference>
<dbReference type="AlphaFoldDB" id="A0A4U8UHR6"/>
<reference evidence="2 3" key="2">
    <citation type="journal article" date="2019" name="G3 (Bethesda)">
        <title>Hybrid Assembly of the Genome of the Entomopathogenic Nematode Steinernema carpocapsae Identifies the X-Chromosome.</title>
        <authorList>
            <person name="Serra L."/>
            <person name="Macchietto M."/>
            <person name="Macias-Munoz A."/>
            <person name="McGill C.J."/>
            <person name="Rodriguez I.M."/>
            <person name="Rodriguez B."/>
            <person name="Murad R."/>
            <person name="Mortazavi A."/>
        </authorList>
    </citation>
    <scope>NUCLEOTIDE SEQUENCE [LARGE SCALE GENOMIC DNA]</scope>
    <source>
        <strain evidence="2 3">ALL</strain>
    </source>
</reference>
<organism evidence="2 3">
    <name type="scientific">Steinernema carpocapsae</name>
    <name type="common">Entomopathogenic nematode</name>
    <dbReference type="NCBI Taxonomy" id="34508"/>
    <lineage>
        <taxon>Eukaryota</taxon>
        <taxon>Metazoa</taxon>
        <taxon>Ecdysozoa</taxon>
        <taxon>Nematoda</taxon>
        <taxon>Chromadorea</taxon>
        <taxon>Rhabditida</taxon>
        <taxon>Tylenchina</taxon>
        <taxon>Panagrolaimomorpha</taxon>
        <taxon>Strongyloidoidea</taxon>
        <taxon>Steinernematidae</taxon>
        <taxon>Steinernema</taxon>
    </lineage>
</organism>
<accession>A0A4U8UHR6</accession>
<evidence type="ECO:0000313" key="3">
    <source>
        <dbReference type="Proteomes" id="UP000298663"/>
    </source>
</evidence>
<evidence type="ECO:0000256" key="1">
    <source>
        <dbReference type="SAM" id="MobiDB-lite"/>
    </source>
</evidence>
<name>A0A4U8UHR6_STECR</name>
<feature type="region of interest" description="Disordered" evidence="1">
    <location>
        <begin position="167"/>
        <end position="238"/>
    </location>
</feature>
<dbReference type="EMBL" id="AZBU02000001">
    <property type="protein sequence ID" value="TMS32520.1"/>
    <property type="molecule type" value="Genomic_DNA"/>
</dbReference>
<proteinExistence type="predicted"/>
<feature type="compositionally biased region" description="Basic and acidic residues" evidence="1">
    <location>
        <begin position="217"/>
        <end position="238"/>
    </location>
</feature>